<accession>A0A8K0UMI9</accession>
<feature type="non-terminal residue" evidence="2">
    <location>
        <position position="1"/>
    </location>
</feature>
<evidence type="ECO:0000313" key="2">
    <source>
        <dbReference type="EMBL" id="KAH8096706.1"/>
    </source>
</evidence>
<organism evidence="2 3">
    <name type="scientific">Cristinia sonorae</name>
    <dbReference type="NCBI Taxonomy" id="1940300"/>
    <lineage>
        <taxon>Eukaryota</taxon>
        <taxon>Fungi</taxon>
        <taxon>Dikarya</taxon>
        <taxon>Basidiomycota</taxon>
        <taxon>Agaricomycotina</taxon>
        <taxon>Agaricomycetes</taxon>
        <taxon>Agaricomycetidae</taxon>
        <taxon>Agaricales</taxon>
        <taxon>Pleurotineae</taxon>
        <taxon>Stephanosporaceae</taxon>
        <taxon>Cristinia</taxon>
    </lineage>
</organism>
<evidence type="ECO:0000256" key="1">
    <source>
        <dbReference type="SAM" id="MobiDB-lite"/>
    </source>
</evidence>
<feature type="region of interest" description="Disordered" evidence="1">
    <location>
        <begin position="247"/>
        <end position="269"/>
    </location>
</feature>
<feature type="compositionally biased region" description="Polar residues" evidence="1">
    <location>
        <begin position="426"/>
        <end position="445"/>
    </location>
</feature>
<name>A0A8K0UMI9_9AGAR</name>
<feature type="region of interest" description="Disordered" evidence="1">
    <location>
        <begin position="426"/>
        <end position="458"/>
    </location>
</feature>
<dbReference type="Proteomes" id="UP000813824">
    <property type="component" value="Unassembled WGS sequence"/>
</dbReference>
<comment type="caution">
    <text evidence="2">The sequence shown here is derived from an EMBL/GenBank/DDBJ whole genome shotgun (WGS) entry which is preliminary data.</text>
</comment>
<dbReference type="EMBL" id="JAEVFJ010000023">
    <property type="protein sequence ID" value="KAH8096706.1"/>
    <property type="molecule type" value="Genomic_DNA"/>
</dbReference>
<evidence type="ECO:0000313" key="3">
    <source>
        <dbReference type="Proteomes" id="UP000813824"/>
    </source>
</evidence>
<proteinExistence type="predicted"/>
<gene>
    <name evidence="2" type="ORF">BXZ70DRAFT_1032823</name>
</gene>
<protein>
    <submittedName>
        <fullName evidence="2">Uncharacterized protein</fullName>
    </submittedName>
</protein>
<reference evidence="2" key="1">
    <citation type="journal article" date="2021" name="New Phytol.">
        <title>Evolutionary innovations through gain and loss of genes in the ectomycorrhizal Boletales.</title>
        <authorList>
            <person name="Wu G."/>
            <person name="Miyauchi S."/>
            <person name="Morin E."/>
            <person name="Kuo A."/>
            <person name="Drula E."/>
            <person name="Varga T."/>
            <person name="Kohler A."/>
            <person name="Feng B."/>
            <person name="Cao Y."/>
            <person name="Lipzen A."/>
            <person name="Daum C."/>
            <person name="Hundley H."/>
            <person name="Pangilinan J."/>
            <person name="Johnson J."/>
            <person name="Barry K."/>
            <person name="LaButti K."/>
            <person name="Ng V."/>
            <person name="Ahrendt S."/>
            <person name="Min B."/>
            <person name="Choi I.G."/>
            <person name="Park H."/>
            <person name="Plett J.M."/>
            <person name="Magnuson J."/>
            <person name="Spatafora J.W."/>
            <person name="Nagy L.G."/>
            <person name="Henrissat B."/>
            <person name="Grigoriev I.V."/>
            <person name="Yang Z.L."/>
            <person name="Xu J."/>
            <person name="Martin F.M."/>
        </authorList>
    </citation>
    <scope>NUCLEOTIDE SEQUENCE</scope>
    <source>
        <strain evidence="2">KKN 215</strain>
    </source>
</reference>
<dbReference type="AlphaFoldDB" id="A0A8K0UMI9"/>
<sequence>GDDLPTYDDLAVQNGPNSRFGRWREWIEKRSAERYADLTPDVLKQRRARGWGDSVSNSSVSSSSGASGPPRHLHVQTDFSSNVQYSEPEAELESTPVNDTTPPPSIGDPLYPSHLELHQFGSRFLPHTTSPIRCLLPLLGDRLILIGHDDGLSVMDLYPKEWNDHGLARKGPGDAEARQIWVGEGVFQMNILESESTGEGTPQGVVLALVGPESNCSKEQEAVRSLRMYNLASLVSLAKYSVVQRPGSRPLDLRHPTSGKPTQTMHRKGGSLAKGIKNLIIESPPPNSPASNPMYQARAETYTQLPSAVESSPVSNRSLNRNESSATLDSWDMVDDLPLRWATDYVPLANAGSRLINSSVITYALYRDENQRSRGGAFLAVAVKGNILLYETPKGERAFRFVKEFYTPISARNLTFVHQTVQDVMSRSPSDVSHQRHTLATPSSSRHPKRLSMGANTLSQPQYPPQLSIFVVFEKKAGLIRIADSAVGEVDLYDDAPHNNLLLSPGSLRGKSRSSWDGKGFLKESKAPWIPPIRIVVPGQSNEGWTSPSQNMYLLTRGKYSHVLPYPLPANLSSIPPFRTFTWLSPPNNLAARICRPSRPQTQEDGSTISGTFLQVIAFGEEGVEVQEIALSSLTVNANKNKGKGRAEEHPLRAVSDIGGDTGFLCTGGHWNHDMAKPQFLRSDSTMSNDSVLEDLSSVRTPSRLREREGVYGWVRKGAEDWRVFWVGGSGDRPTDFSMTI</sequence>
<feature type="region of interest" description="Disordered" evidence="1">
    <location>
        <begin position="37"/>
        <end position="112"/>
    </location>
</feature>
<dbReference type="OrthoDB" id="2590590at2759"/>
<keyword evidence="3" id="KW-1185">Reference proteome</keyword>
<feature type="compositionally biased region" description="Low complexity" evidence="1">
    <location>
        <begin position="54"/>
        <end position="68"/>
    </location>
</feature>